<feature type="domain" description="Glycosyl transferase family 1" evidence="1">
    <location>
        <begin position="224"/>
        <end position="315"/>
    </location>
</feature>
<sequence>MKVLHAPMNIAGQASILANAQRELGIEADVLIFNQHQFSYHFDINLSLSEKSTVSRYTTMINNFIKCFLKYDIFHFHFGGSLLPYNLDLPLLKFFKKKIIMHYWGSDIRQYSIAKNYLFFNNLSELQTICSFKDEDPIRKKIGRIAKYCDTTIVGDYSLLPYSPKSLVVKQAIDLKKFPYIGNDSKNKEVIIVHAPSDTDKKGTKYVISTIEKLKNENCSIEFILIINKTNDEALEIYRKADIIIDQLYSESHGIFAIECMALGKPVLCRIHEEFTNCYNGLPILNTDPNNLYNNLKLLIENKELRLELGKKGRKYVEEVHDSKKIAKKFIELYESI</sequence>
<protein>
    <recommendedName>
        <fullName evidence="1">Glycosyl transferase family 1 domain-containing protein</fullName>
    </recommendedName>
</protein>
<dbReference type="InterPro" id="IPR001296">
    <property type="entry name" value="Glyco_trans_1"/>
</dbReference>
<organism evidence="2 3">
    <name type="scientific">Methanosarcina spelaei</name>
    <dbReference type="NCBI Taxonomy" id="1036679"/>
    <lineage>
        <taxon>Archaea</taxon>
        <taxon>Methanobacteriati</taxon>
        <taxon>Methanobacteriota</taxon>
        <taxon>Stenosarchaea group</taxon>
        <taxon>Methanomicrobia</taxon>
        <taxon>Methanosarcinales</taxon>
        <taxon>Methanosarcinaceae</taxon>
        <taxon>Methanosarcina</taxon>
    </lineage>
</organism>
<keyword evidence="3" id="KW-1185">Reference proteome</keyword>
<evidence type="ECO:0000313" key="3">
    <source>
        <dbReference type="Proteomes" id="UP000218164"/>
    </source>
</evidence>
<gene>
    <name evidence="2" type="ORF">ASJ81_09350</name>
</gene>
<evidence type="ECO:0000259" key="1">
    <source>
        <dbReference type="Pfam" id="PF00534"/>
    </source>
</evidence>
<evidence type="ECO:0000313" key="2">
    <source>
        <dbReference type="EMBL" id="PAV11754.1"/>
    </source>
</evidence>
<dbReference type="PANTHER" id="PTHR12526">
    <property type="entry name" value="GLYCOSYLTRANSFERASE"/>
    <property type="match status" value="1"/>
</dbReference>
<dbReference type="GO" id="GO:0016757">
    <property type="term" value="F:glycosyltransferase activity"/>
    <property type="evidence" value="ECO:0007669"/>
    <property type="project" value="InterPro"/>
</dbReference>
<dbReference type="PANTHER" id="PTHR12526:SF625">
    <property type="entry name" value="PHOSPHATIDYLINOSITOL GLYCAN-CLASS A"/>
    <property type="match status" value="1"/>
</dbReference>
<accession>A0A2A2HR85</accession>
<dbReference type="EMBL" id="LMVP01000457">
    <property type="protein sequence ID" value="PAV11754.1"/>
    <property type="molecule type" value="Genomic_DNA"/>
</dbReference>
<dbReference type="Pfam" id="PF00534">
    <property type="entry name" value="Glycos_transf_1"/>
    <property type="match status" value="1"/>
</dbReference>
<dbReference type="SUPFAM" id="SSF53756">
    <property type="entry name" value="UDP-Glycosyltransferase/glycogen phosphorylase"/>
    <property type="match status" value="1"/>
</dbReference>
<dbReference type="AlphaFoldDB" id="A0A2A2HR85"/>
<dbReference type="Proteomes" id="UP000218164">
    <property type="component" value="Unassembled WGS sequence"/>
</dbReference>
<dbReference type="OrthoDB" id="11420at2157"/>
<comment type="caution">
    <text evidence="2">The sequence shown here is derived from an EMBL/GenBank/DDBJ whole genome shotgun (WGS) entry which is preliminary data.</text>
</comment>
<name>A0A2A2HR85_9EURY</name>
<dbReference type="RefSeq" id="WP_170943362.1">
    <property type="nucleotide sequence ID" value="NZ_LMVP01000457.1"/>
</dbReference>
<reference evidence="2 3" key="1">
    <citation type="journal article" date="2017" name="BMC Genomics">
        <title>Genomic analysis of methanogenic archaea reveals a shift towards energy conservation.</title>
        <authorList>
            <person name="Gilmore S.P."/>
            <person name="Henske J.K."/>
            <person name="Sexton J.A."/>
            <person name="Solomon K.V."/>
            <person name="Seppala S."/>
            <person name="Yoo J.I."/>
            <person name="Huyett L.M."/>
            <person name="Pressman A."/>
            <person name="Cogan J.Z."/>
            <person name="Kivenson V."/>
            <person name="Peng X."/>
            <person name="Tan Y."/>
            <person name="Valentine D.L."/>
            <person name="O'Malley M.A."/>
        </authorList>
    </citation>
    <scope>NUCLEOTIDE SEQUENCE [LARGE SCALE GENOMIC DNA]</scope>
    <source>
        <strain evidence="2 3">MC-15</strain>
    </source>
</reference>
<proteinExistence type="predicted"/>
<dbReference type="Gene3D" id="3.40.50.2000">
    <property type="entry name" value="Glycogen Phosphorylase B"/>
    <property type="match status" value="1"/>
</dbReference>